<organism evidence="1 2">
    <name type="scientific">Streptomyces flavidovirens</name>
    <dbReference type="NCBI Taxonomy" id="67298"/>
    <lineage>
        <taxon>Bacteria</taxon>
        <taxon>Bacillati</taxon>
        <taxon>Actinomycetota</taxon>
        <taxon>Actinomycetes</taxon>
        <taxon>Kitasatosporales</taxon>
        <taxon>Streptomycetaceae</taxon>
        <taxon>Streptomyces</taxon>
    </lineage>
</organism>
<accession>A0ABW6R8P1</accession>
<name>A0ABW6R8P1_9ACTN</name>
<dbReference type="EMBL" id="JBIAPK010000001">
    <property type="protein sequence ID" value="MFF3337861.1"/>
    <property type="molecule type" value="Genomic_DNA"/>
</dbReference>
<evidence type="ECO:0000313" key="1">
    <source>
        <dbReference type="EMBL" id="MFF3337861.1"/>
    </source>
</evidence>
<dbReference type="Proteomes" id="UP001601976">
    <property type="component" value="Unassembled WGS sequence"/>
</dbReference>
<protein>
    <submittedName>
        <fullName evidence="1">DUF2397 family protein</fullName>
    </submittedName>
</protein>
<gene>
    <name evidence="1" type="ORF">ACFYWW_03850</name>
</gene>
<reference evidence="1 2" key="1">
    <citation type="submission" date="2024-10" db="EMBL/GenBank/DDBJ databases">
        <title>The Natural Products Discovery Center: Release of the First 8490 Sequenced Strains for Exploring Actinobacteria Biosynthetic Diversity.</title>
        <authorList>
            <person name="Kalkreuter E."/>
            <person name="Kautsar S.A."/>
            <person name="Yang D."/>
            <person name="Bader C.D."/>
            <person name="Teijaro C.N."/>
            <person name="Fluegel L."/>
            <person name="Davis C.M."/>
            <person name="Simpson J.R."/>
            <person name="Lauterbach L."/>
            <person name="Steele A.D."/>
            <person name="Gui C."/>
            <person name="Meng S."/>
            <person name="Li G."/>
            <person name="Viehrig K."/>
            <person name="Ye F."/>
            <person name="Su P."/>
            <person name="Kiefer A.F."/>
            <person name="Nichols A."/>
            <person name="Cepeda A.J."/>
            <person name="Yan W."/>
            <person name="Fan B."/>
            <person name="Jiang Y."/>
            <person name="Adhikari A."/>
            <person name="Zheng C.-J."/>
            <person name="Schuster L."/>
            <person name="Cowan T.M."/>
            <person name="Smanski M.J."/>
            <person name="Chevrette M.G."/>
            <person name="De Carvalho L.P.S."/>
            <person name="Shen B."/>
        </authorList>
    </citation>
    <scope>NUCLEOTIDE SEQUENCE [LARGE SCALE GENOMIC DNA]</scope>
    <source>
        <strain evidence="1 2">NPDC003029</strain>
    </source>
</reference>
<sequence>MSTLADVRSLLAEVGYHDPVSNEDLDDALKALVDTGHVEPFEDYTAVISTYADAKRRREAWALTKQARIMVAAVRDVIDSLDRSLQLPPRLLDAVEATVRRTLDHFHQDADLLATDLAQVKAHLEQLQEASGDFYGAVAALVQHDVTDDAVFTSSRERILLALRHFAYQTQRALDRVRAALTDLKTVGTSSIVERALPGAGVLDARAQHSWLSEKRQQLDGLDAWFAPRGSIERLIDASASAIHTLLGAIERRFYANARGSDLGADFRQLARMIHAQPAEDAAYQVFAAGFGIWTAQHPRRPEHEDITPGFNAAEGALQPVEAVLRTTERGARSAGRPQKIPDLAERRAQAELVSKVELERRSALARDLITPGRVPLTHFAGLDAEHTALFAILLEEALDAFDHTAGCGTADTVGARMHVRVGEVGRMVTIELEEGRLTSPDLRVEVISLDTSAVESTEVA</sequence>
<dbReference type="RefSeq" id="WP_387893758.1">
    <property type="nucleotide sequence ID" value="NZ_JBIAPK010000001.1"/>
</dbReference>
<proteinExistence type="predicted"/>
<keyword evidence="2" id="KW-1185">Reference proteome</keyword>
<dbReference type="Pfam" id="PF09660">
    <property type="entry name" value="DUF2397"/>
    <property type="match status" value="1"/>
</dbReference>
<dbReference type="InterPro" id="IPR013493">
    <property type="entry name" value="CHP02677"/>
</dbReference>
<evidence type="ECO:0000313" key="2">
    <source>
        <dbReference type="Proteomes" id="UP001601976"/>
    </source>
</evidence>
<comment type="caution">
    <text evidence="1">The sequence shown here is derived from an EMBL/GenBank/DDBJ whole genome shotgun (WGS) entry which is preliminary data.</text>
</comment>